<proteinExistence type="predicted"/>
<evidence type="ECO:0000313" key="1">
    <source>
        <dbReference type="EMBL" id="SDH20955.1"/>
    </source>
</evidence>
<keyword evidence="2" id="KW-1185">Reference proteome</keyword>
<name>A0A1G8AIX7_9HYPH</name>
<sequence length="197" mass="21568">MDGWNAKDRVTLVKKDGTLFREAIPSIVNSKQITIPAADLPIEVGDHLLRSLPSGLVEDFEVIDPGFVQGISGAIPAHFQTKVRRTDAPQASPQTIINNITNHVSGANARVNINSTDNSTNTGTTLNVMKVAEFVDQLKGSMGSFTDEQRDRMAEPLALLESEIRSGIPNHGRMRDHLVSIRTARKEPLRASWHPVS</sequence>
<protein>
    <submittedName>
        <fullName evidence="1">Uncharacterized protein</fullName>
    </submittedName>
</protein>
<gene>
    <name evidence="1" type="ORF">SAMN04487974_13115</name>
</gene>
<dbReference type="EMBL" id="FNCS01000031">
    <property type="protein sequence ID" value="SDH20955.1"/>
    <property type="molecule type" value="Genomic_DNA"/>
</dbReference>
<dbReference type="Proteomes" id="UP000199495">
    <property type="component" value="Unassembled WGS sequence"/>
</dbReference>
<reference evidence="1 2" key="1">
    <citation type="submission" date="2016-10" db="EMBL/GenBank/DDBJ databases">
        <authorList>
            <person name="de Groot N.N."/>
        </authorList>
    </citation>
    <scope>NUCLEOTIDE SEQUENCE [LARGE SCALE GENOMIC DNA]</scope>
    <source>
        <strain evidence="1 2">CGMCC 1.10267</strain>
    </source>
</reference>
<accession>A0A1G8AIX7</accession>
<dbReference type="AlphaFoldDB" id="A0A1G8AIX7"/>
<organism evidence="1 2">
    <name type="scientific">Pelagibacterium luteolum</name>
    <dbReference type="NCBI Taxonomy" id="440168"/>
    <lineage>
        <taxon>Bacteria</taxon>
        <taxon>Pseudomonadati</taxon>
        <taxon>Pseudomonadota</taxon>
        <taxon>Alphaproteobacteria</taxon>
        <taxon>Hyphomicrobiales</taxon>
        <taxon>Devosiaceae</taxon>
        <taxon>Pelagibacterium</taxon>
    </lineage>
</organism>
<evidence type="ECO:0000313" key="2">
    <source>
        <dbReference type="Proteomes" id="UP000199495"/>
    </source>
</evidence>